<keyword evidence="3" id="KW-1185">Reference proteome</keyword>
<dbReference type="AlphaFoldDB" id="A0A1H3XUE9"/>
<keyword evidence="1" id="KW-0472">Membrane</keyword>
<dbReference type="Proteomes" id="UP000199041">
    <property type="component" value="Unassembled WGS sequence"/>
</dbReference>
<gene>
    <name evidence="2" type="ORF">SAMN05192529_10682</name>
</gene>
<feature type="transmembrane region" description="Helical" evidence="1">
    <location>
        <begin position="409"/>
        <end position="427"/>
    </location>
</feature>
<evidence type="ECO:0000256" key="1">
    <source>
        <dbReference type="SAM" id="Phobius"/>
    </source>
</evidence>
<feature type="transmembrane region" description="Helical" evidence="1">
    <location>
        <begin position="9"/>
        <end position="33"/>
    </location>
</feature>
<feature type="transmembrane region" description="Helical" evidence="1">
    <location>
        <begin position="282"/>
        <end position="303"/>
    </location>
</feature>
<sequence>MKSSASKSLFWGSSVALSWTWGLGLFFAVQFTFQFGLKGLLSFAIPNAIGLFLFGAGTAHIAKKAKPGQSLELIFQKWSTKLSSVFLFYQFIALSLTIFALTRYLFQALDLANSLLLLLLVVIALLAIAFLLGEQFGITKIKYSHAFFYGVLIILGIYIWVTKDTVASLPGMGNAPKNDLNFLGYLIPVCVGFFTGPWLDLQQWQRAIEMHKEKTSIRAGYLVGSLLFFAILLFHGSLTLWAMEQGAGIYARKGIDGIFYAQDMITRLLTSQGTNLTGVLPLAYFAFLIICIITTLDSGYIAVKWHLQHHVKEGKNMLYSILPKSLLTSPIPLFVAAAITALVAIEANLELEYFMVFFATYFVSYAIILIIRSLGDNPLEIHLAKTKIFAISCLSLVIAGLGYIHLEPILLIAGTLIPVIVGGWLATRKPIAAIQSSHQPLQDGQTDSFEDVRQADSLDTPVHSAAATQLAGSDNIASEYVQDKWYVHAFRATYGDTNSVGNVYFGMYAMWVGKTRELFFNYCLPDFDLKKTAFLILTRSFEHKFALEAREFDIIKVKIKVKNFNRKFATLEHRIVDQKERLLGKGSQSLLFVKADTYEQIDIPSEVLAAFTPFTT</sequence>
<feature type="transmembrane region" description="Helical" evidence="1">
    <location>
        <begin position="39"/>
        <end position="62"/>
    </location>
</feature>
<dbReference type="Gene3D" id="3.10.129.10">
    <property type="entry name" value="Hotdog Thioesterase"/>
    <property type="match status" value="1"/>
</dbReference>
<keyword evidence="1" id="KW-1133">Transmembrane helix</keyword>
<feature type="transmembrane region" description="Helical" evidence="1">
    <location>
        <begin position="182"/>
        <end position="199"/>
    </location>
</feature>
<feature type="transmembrane region" description="Helical" evidence="1">
    <location>
        <begin position="324"/>
        <end position="345"/>
    </location>
</feature>
<feature type="transmembrane region" description="Helical" evidence="1">
    <location>
        <begin position="112"/>
        <end position="133"/>
    </location>
</feature>
<accession>A0A1H3XUE9</accession>
<feature type="transmembrane region" description="Helical" evidence="1">
    <location>
        <begin position="351"/>
        <end position="371"/>
    </location>
</feature>
<reference evidence="2 3" key="1">
    <citation type="submission" date="2016-10" db="EMBL/GenBank/DDBJ databases">
        <authorList>
            <person name="de Groot N.N."/>
        </authorList>
    </citation>
    <scope>NUCLEOTIDE SEQUENCE [LARGE SCALE GENOMIC DNA]</scope>
    <source>
        <strain evidence="2 3">Vu-144</strain>
    </source>
</reference>
<feature type="transmembrane region" description="Helical" evidence="1">
    <location>
        <begin position="220"/>
        <end position="243"/>
    </location>
</feature>
<keyword evidence="1" id="KW-0812">Transmembrane</keyword>
<dbReference type="SUPFAM" id="SSF54637">
    <property type="entry name" value="Thioesterase/thiol ester dehydrase-isomerase"/>
    <property type="match status" value="1"/>
</dbReference>
<dbReference type="STRING" id="551991.SAMN05192529_10682"/>
<evidence type="ECO:0000313" key="2">
    <source>
        <dbReference type="EMBL" id="SEA02158.1"/>
    </source>
</evidence>
<dbReference type="InterPro" id="IPR029069">
    <property type="entry name" value="HotDog_dom_sf"/>
</dbReference>
<proteinExistence type="predicted"/>
<feature type="transmembrane region" description="Helical" evidence="1">
    <location>
        <begin position="383"/>
        <end position="403"/>
    </location>
</feature>
<protein>
    <submittedName>
        <fullName evidence="2">Acyl-CoA thioesterase FadM</fullName>
    </submittedName>
</protein>
<dbReference type="CDD" id="cd00586">
    <property type="entry name" value="4HBT"/>
    <property type="match status" value="1"/>
</dbReference>
<name>A0A1H3XUE9_9BACT</name>
<organism evidence="2 3">
    <name type="scientific">Arachidicoccus rhizosphaerae</name>
    <dbReference type="NCBI Taxonomy" id="551991"/>
    <lineage>
        <taxon>Bacteria</taxon>
        <taxon>Pseudomonadati</taxon>
        <taxon>Bacteroidota</taxon>
        <taxon>Chitinophagia</taxon>
        <taxon>Chitinophagales</taxon>
        <taxon>Chitinophagaceae</taxon>
        <taxon>Arachidicoccus</taxon>
    </lineage>
</organism>
<feature type="transmembrane region" description="Helical" evidence="1">
    <location>
        <begin position="145"/>
        <end position="162"/>
    </location>
</feature>
<feature type="transmembrane region" description="Helical" evidence="1">
    <location>
        <begin position="82"/>
        <end position="106"/>
    </location>
</feature>
<dbReference type="EMBL" id="FNQY01000006">
    <property type="protein sequence ID" value="SEA02158.1"/>
    <property type="molecule type" value="Genomic_DNA"/>
</dbReference>
<dbReference type="Pfam" id="PF13279">
    <property type="entry name" value="4HBT_2"/>
    <property type="match status" value="1"/>
</dbReference>
<evidence type="ECO:0000313" key="3">
    <source>
        <dbReference type="Proteomes" id="UP000199041"/>
    </source>
</evidence>